<dbReference type="AlphaFoldDB" id="A0AAW8TRQ9"/>
<evidence type="ECO:0008006" key="3">
    <source>
        <dbReference type="Google" id="ProtNLM"/>
    </source>
</evidence>
<evidence type="ECO:0000313" key="1">
    <source>
        <dbReference type="EMBL" id="MDT2797146.1"/>
    </source>
</evidence>
<dbReference type="RefSeq" id="WP_311897823.1">
    <property type="nucleotide sequence ID" value="NZ_JARQBI010000017.1"/>
</dbReference>
<evidence type="ECO:0000313" key="2">
    <source>
        <dbReference type="Proteomes" id="UP001255696"/>
    </source>
</evidence>
<reference evidence="1" key="1">
    <citation type="submission" date="2023-03" db="EMBL/GenBank/DDBJ databases">
        <authorList>
            <person name="Shen W."/>
            <person name="Cai J."/>
        </authorList>
    </citation>
    <scope>NUCLEOTIDE SEQUENCE</scope>
    <source>
        <strain evidence="1">B245-2</strain>
    </source>
</reference>
<dbReference type="EMBL" id="JARQBI010000017">
    <property type="protein sequence ID" value="MDT2797146.1"/>
    <property type="molecule type" value="Genomic_DNA"/>
</dbReference>
<accession>A0AAW8TRQ9</accession>
<sequence length="117" mass="13738">MKVKFKDWNCIIEWSIYLQNNNIAIELLDEKTKELVAFATTNTSEETDWTKVQVKDWSENRGMWEALVDSGVIESEPVDKITSYFVQVKVGKLTEKAYKDFINWIRKNGWKLLKDGD</sequence>
<dbReference type="Proteomes" id="UP001255696">
    <property type="component" value="Unassembled WGS sequence"/>
</dbReference>
<name>A0AAW8TRQ9_9ENTE</name>
<protein>
    <recommendedName>
        <fullName evidence="3">Phage protein</fullName>
    </recommendedName>
</protein>
<comment type="caution">
    <text evidence="1">The sequence shown here is derived from an EMBL/GenBank/DDBJ whole genome shotgun (WGS) entry which is preliminary data.</text>
</comment>
<gene>
    <name evidence="1" type="ORF">P7H47_07815</name>
</gene>
<organism evidence="1 2">
    <name type="scientific">Enterococcus cecorum</name>
    <dbReference type="NCBI Taxonomy" id="44008"/>
    <lineage>
        <taxon>Bacteria</taxon>
        <taxon>Bacillati</taxon>
        <taxon>Bacillota</taxon>
        <taxon>Bacilli</taxon>
        <taxon>Lactobacillales</taxon>
        <taxon>Enterococcaceae</taxon>
        <taxon>Enterococcus</taxon>
    </lineage>
</organism>
<proteinExistence type="predicted"/>